<name>A0A1G2QDW9_9BACT</name>
<comment type="caution">
    <text evidence="2">The sequence shown here is derived from an EMBL/GenBank/DDBJ whole genome shotgun (WGS) entry which is preliminary data.</text>
</comment>
<dbReference type="Proteomes" id="UP000177043">
    <property type="component" value="Unassembled WGS sequence"/>
</dbReference>
<protein>
    <submittedName>
        <fullName evidence="2">Uncharacterized protein</fullName>
    </submittedName>
</protein>
<feature type="transmembrane region" description="Helical" evidence="1">
    <location>
        <begin position="9"/>
        <end position="28"/>
    </location>
</feature>
<keyword evidence="1" id="KW-0812">Transmembrane</keyword>
<dbReference type="AlphaFoldDB" id="A0A1G2QDW9"/>
<accession>A0A1G2QDW9</accession>
<organism evidence="2 3">
    <name type="scientific">Candidatus Vogelbacteria bacterium RIFOXYD1_FULL_44_32</name>
    <dbReference type="NCBI Taxonomy" id="1802438"/>
    <lineage>
        <taxon>Bacteria</taxon>
        <taxon>Candidatus Vogeliibacteriota</taxon>
    </lineage>
</organism>
<evidence type="ECO:0000313" key="3">
    <source>
        <dbReference type="Proteomes" id="UP000177043"/>
    </source>
</evidence>
<dbReference type="EMBL" id="MHTJ01000003">
    <property type="protein sequence ID" value="OHA58648.1"/>
    <property type="molecule type" value="Genomic_DNA"/>
</dbReference>
<gene>
    <name evidence="2" type="ORF">A2571_02670</name>
</gene>
<dbReference type="STRING" id="1802438.A2571_02670"/>
<keyword evidence="1" id="KW-0472">Membrane</keyword>
<sequence>MRKKTSSGFIQLVVIVVVVIILLAYFQVNLRELWGSETTQNNLDFLKTIGEKVWAGLVYLWTNFIREPATWIWENWILGWAWPLVSGWFASQT</sequence>
<reference evidence="2 3" key="1">
    <citation type="journal article" date="2016" name="Nat. Commun.">
        <title>Thousands of microbial genomes shed light on interconnected biogeochemical processes in an aquifer system.</title>
        <authorList>
            <person name="Anantharaman K."/>
            <person name="Brown C.T."/>
            <person name="Hug L.A."/>
            <person name="Sharon I."/>
            <person name="Castelle C.J."/>
            <person name="Probst A.J."/>
            <person name="Thomas B.C."/>
            <person name="Singh A."/>
            <person name="Wilkins M.J."/>
            <person name="Karaoz U."/>
            <person name="Brodie E.L."/>
            <person name="Williams K.H."/>
            <person name="Hubbard S.S."/>
            <person name="Banfield J.F."/>
        </authorList>
    </citation>
    <scope>NUCLEOTIDE SEQUENCE [LARGE SCALE GENOMIC DNA]</scope>
</reference>
<keyword evidence="1" id="KW-1133">Transmembrane helix</keyword>
<evidence type="ECO:0000313" key="2">
    <source>
        <dbReference type="EMBL" id="OHA58648.1"/>
    </source>
</evidence>
<evidence type="ECO:0000256" key="1">
    <source>
        <dbReference type="SAM" id="Phobius"/>
    </source>
</evidence>
<proteinExistence type="predicted"/>